<keyword evidence="1" id="KW-0449">Lipoprotein</keyword>
<proteinExistence type="predicted"/>
<dbReference type="Pfam" id="PF12771">
    <property type="entry name" value="SusD-like_2"/>
    <property type="match status" value="1"/>
</dbReference>
<dbReference type="InterPro" id="IPR011990">
    <property type="entry name" value="TPR-like_helical_dom_sf"/>
</dbReference>
<comment type="caution">
    <text evidence="1">The sequence shown here is derived from an EMBL/GenBank/DDBJ whole genome shotgun (WGS) entry which is preliminary data.</text>
</comment>
<evidence type="ECO:0000313" key="2">
    <source>
        <dbReference type="Proteomes" id="UP000309594"/>
    </source>
</evidence>
<reference evidence="1 2" key="1">
    <citation type="submission" date="2019-04" db="EMBL/GenBank/DDBJ databases">
        <title>Pedobacter sp. RP-1-16 sp. nov., isolated from Arctic soil.</title>
        <authorList>
            <person name="Dahal R.H."/>
            <person name="Kim D.-U."/>
        </authorList>
    </citation>
    <scope>NUCLEOTIDE SEQUENCE [LARGE SCALE GENOMIC DNA]</scope>
    <source>
        <strain evidence="1 2">RP-1-16</strain>
    </source>
</reference>
<protein>
    <submittedName>
        <fullName evidence="1">SusD/RagB family nutrient-binding outer membrane lipoprotein</fullName>
    </submittedName>
</protein>
<accession>A0A4U1G100</accession>
<evidence type="ECO:0000313" key="1">
    <source>
        <dbReference type="EMBL" id="TKC55973.1"/>
    </source>
</evidence>
<dbReference type="PROSITE" id="PS51257">
    <property type="entry name" value="PROKAR_LIPOPROTEIN"/>
    <property type="match status" value="1"/>
</dbReference>
<organism evidence="1 2">
    <name type="scientific">Pedobacter hiemivivus</name>
    <dbReference type="NCBI Taxonomy" id="2530454"/>
    <lineage>
        <taxon>Bacteria</taxon>
        <taxon>Pseudomonadati</taxon>
        <taxon>Bacteroidota</taxon>
        <taxon>Sphingobacteriia</taxon>
        <taxon>Sphingobacteriales</taxon>
        <taxon>Sphingobacteriaceae</taxon>
        <taxon>Pedobacter</taxon>
    </lineage>
</organism>
<dbReference type="Proteomes" id="UP000309594">
    <property type="component" value="Unassembled WGS sequence"/>
</dbReference>
<dbReference type="EMBL" id="SWDX01000014">
    <property type="protein sequence ID" value="TKC55973.1"/>
    <property type="molecule type" value="Genomic_DNA"/>
</dbReference>
<sequence>MKTIKKYMLMLFLLMGLLAMSGCKKFLDINRNPSNPQIPKAEFMISRAIFQMANGTSEDYMQLFKLVQYWSSTTTDDRYDRHGMSATGSDVTGVIWRLNYVDLGLNIEEMIKDGIENKKYEYAGIGYAIKAWSFQMTTDMYGEIILDEAFTDPNKLTFRYQYQRDVYERVREWSQLSIKYLNMKSPSDYSGALAGPSGDYMYRGDVNKWKKFVYGNLALQYGHLVNKPSFATTYADSVVKYVDLSFTSVAEDATVKFTASNEDDSNVFGPLYGRFFTVLNTANGRISSTILNLLAGGVRGVPVVDPLVSVDPRLSRMLTPTIIAGSPPTLGPYKAITPTKGGTGVPHVLGPPTNVVTAPYAGKYLFSNASEYVIMSYAQLQFAKAEALFLKGDKGAALIAYRNGIRGHMAFVNRYGMAGPNVTIAAPEIELYMISTEVAQNEAELTISDIMNQKYIAQWGWAGLEQWCDLRKYHYDPAVFTQYHQMSGSELHVNNNGKYAYRYRPRYNSEYAWNRTELDKWGGLASDYNTKETWFSTPEN</sequence>
<gene>
    <name evidence="1" type="ORF">FBD94_23920</name>
</gene>
<name>A0A4U1G100_9SPHI</name>
<dbReference type="RefSeq" id="WP_136882088.1">
    <property type="nucleotide sequence ID" value="NZ_SWDX01000014.1"/>
</dbReference>
<dbReference type="Gene3D" id="1.25.40.390">
    <property type="match status" value="1"/>
</dbReference>
<dbReference type="AlphaFoldDB" id="A0A4U1G100"/>
<dbReference type="SUPFAM" id="SSF48452">
    <property type="entry name" value="TPR-like"/>
    <property type="match status" value="1"/>
</dbReference>
<dbReference type="InterPro" id="IPR041662">
    <property type="entry name" value="SusD-like_2"/>
</dbReference>